<evidence type="ECO:0000256" key="5">
    <source>
        <dbReference type="ARBA" id="ARBA00023010"/>
    </source>
</evidence>
<feature type="transmembrane region" description="Helical" evidence="7">
    <location>
        <begin position="227"/>
        <end position="246"/>
    </location>
</feature>
<evidence type="ECO:0000313" key="8">
    <source>
        <dbReference type="EMBL" id="RNL63885.1"/>
    </source>
</evidence>
<comment type="similarity">
    <text evidence="7">Belongs to the TatC family.</text>
</comment>
<dbReference type="Pfam" id="PF00902">
    <property type="entry name" value="TatC"/>
    <property type="match status" value="1"/>
</dbReference>
<dbReference type="Proteomes" id="UP000273807">
    <property type="component" value="Unassembled WGS sequence"/>
</dbReference>
<keyword evidence="4 7" id="KW-1133">Transmembrane helix</keyword>
<dbReference type="PANTHER" id="PTHR30371:SF0">
    <property type="entry name" value="SEC-INDEPENDENT PROTEIN TRANSLOCASE PROTEIN TATC, CHLOROPLASTIC-RELATED"/>
    <property type="match status" value="1"/>
</dbReference>
<protein>
    <recommendedName>
        <fullName evidence="7">Sec-independent protein translocase protein TatC</fullName>
    </recommendedName>
</protein>
<dbReference type="PANTHER" id="PTHR30371">
    <property type="entry name" value="SEC-INDEPENDENT PROTEIN TRANSLOCASE PROTEIN TATC"/>
    <property type="match status" value="1"/>
</dbReference>
<reference evidence="8 9" key="1">
    <citation type="submission" date="2018-10" db="EMBL/GenBank/DDBJ databases">
        <title>Genome sequencing of Arthrobacter oryzae TNB02.</title>
        <authorList>
            <person name="Cho Y.-J."/>
            <person name="Cho A."/>
            <person name="Kim O.-S."/>
        </authorList>
    </citation>
    <scope>NUCLEOTIDE SEQUENCE [LARGE SCALE GENOMIC DNA]</scope>
    <source>
        <strain evidence="8 9">TNB02</strain>
    </source>
</reference>
<dbReference type="AlphaFoldDB" id="A0A3N0CKA0"/>
<evidence type="ECO:0000256" key="1">
    <source>
        <dbReference type="ARBA" id="ARBA00004141"/>
    </source>
</evidence>
<dbReference type="InterPro" id="IPR002033">
    <property type="entry name" value="TatC"/>
</dbReference>
<evidence type="ECO:0000256" key="4">
    <source>
        <dbReference type="ARBA" id="ARBA00022989"/>
    </source>
</evidence>
<comment type="caution">
    <text evidence="8">The sequence shown here is derived from an EMBL/GenBank/DDBJ whole genome shotgun (WGS) entry which is preliminary data.</text>
</comment>
<proteinExistence type="inferred from homology"/>
<dbReference type="GO" id="GO:0065002">
    <property type="term" value="P:intracellular protein transmembrane transport"/>
    <property type="evidence" value="ECO:0007669"/>
    <property type="project" value="TreeGrafter"/>
</dbReference>
<evidence type="ECO:0000313" key="9">
    <source>
        <dbReference type="Proteomes" id="UP000273807"/>
    </source>
</evidence>
<comment type="function">
    <text evidence="7">Part of the twin-arginine translocation (Tat) system that transports large folded proteins containing a characteristic twin-arginine motif in their signal peptide across membranes. Together with TatB, TatC is part of a receptor directly interacting with Tat signal peptides.</text>
</comment>
<dbReference type="GO" id="GO:0043953">
    <property type="term" value="P:protein transport by the Tat complex"/>
    <property type="evidence" value="ECO:0007669"/>
    <property type="project" value="UniProtKB-UniRule"/>
</dbReference>
<feature type="transmembrane region" description="Helical" evidence="7">
    <location>
        <begin position="81"/>
        <end position="105"/>
    </location>
</feature>
<keyword evidence="9" id="KW-1185">Reference proteome</keyword>
<keyword evidence="7" id="KW-1003">Cell membrane</keyword>
<dbReference type="NCBIfam" id="TIGR00945">
    <property type="entry name" value="tatC"/>
    <property type="match status" value="1"/>
</dbReference>
<keyword evidence="6 7" id="KW-0472">Membrane</keyword>
<evidence type="ECO:0000256" key="6">
    <source>
        <dbReference type="ARBA" id="ARBA00023136"/>
    </source>
</evidence>
<keyword evidence="5 7" id="KW-0811">Translocation</keyword>
<comment type="subunit">
    <text evidence="7">The Tat system comprises two distinct complexes: a TatABC complex, containing multiple copies of TatA, TatB and TatC subunits, and a separate TatA complex, containing only TatA subunits. Substrates initially bind to the TatABC complex, which probably triggers association of the separate TatA complex to form the active translocon.</text>
</comment>
<feature type="transmembrane region" description="Helical" evidence="7">
    <location>
        <begin position="117"/>
        <end position="140"/>
    </location>
</feature>
<sequence length="278" mass="30285">MAVSMSRRSNPEGRMALLDHFKELRNRLFKSAIAVVVGTAVGFIVYQPMLAALIKPIRDLNENEGRQATLNFDGVASSFDLMIQVSVFLGLLVASPVWLYQLWAFIVPGLHKKERRLALSFVAAAVPLFIGGVLLAWLVLPNAVRVLTDFTPSGGSNFISAQVYLSFVLRLLLAFGIAFLLPVVLFGLNLAGIIKGKQLVKSWRITVFLVCLFAAMAAPGADAMSMFYLAGPMLLLFFGAIGLCLLNDRRRERRAVKRAAETEATADIGTPGTELGNL</sequence>
<gene>
    <name evidence="7 8" type="primary">tatC</name>
    <name evidence="8" type="ORF">D7003_00455</name>
</gene>
<evidence type="ECO:0000256" key="2">
    <source>
        <dbReference type="ARBA" id="ARBA00022692"/>
    </source>
</evidence>
<keyword evidence="2 7" id="KW-0812">Transmembrane</keyword>
<dbReference type="OrthoDB" id="9777044at2"/>
<keyword evidence="7" id="KW-0813">Transport</keyword>
<feature type="transmembrane region" description="Helical" evidence="7">
    <location>
        <begin position="203"/>
        <end position="221"/>
    </location>
</feature>
<evidence type="ECO:0000256" key="3">
    <source>
        <dbReference type="ARBA" id="ARBA00022927"/>
    </source>
</evidence>
<name>A0A3N0CKA0_9MICC</name>
<dbReference type="EMBL" id="RBED01000001">
    <property type="protein sequence ID" value="RNL63885.1"/>
    <property type="molecule type" value="Genomic_DNA"/>
</dbReference>
<dbReference type="HAMAP" id="MF_00902">
    <property type="entry name" value="TatC"/>
    <property type="match status" value="1"/>
</dbReference>
<comment type="subcellular location">
    <subcellularLocation>
        <location evidence="7">Cell membrane</location>
        <topology evidence="7">Multi-pass membrane protein</topology>
    </subcellularLocation>
    <subcellularLocation>
        <location evidence="1">Membrane</location>
        <topology evidence="1">Multi-pass membrane protein</topology>
    </subcellularLocation>
</comment>
<organism evidence="8 9">
    <name type="scientific">Arthrobacter oryzae</name>
    <dbReference type="NCBI Taxonomy" id="409290"/>
    <lineage>
        <taxon>Bacteria</taxon>
        <taxon>Bacillati</taxon>
        <taxon>Actinomycetota</taxon>
        <taxon>Actinomycetes</taxon>
        <taxon>Micrococcales</taxon>
        <taxon>Micrococcaceae</taxon>
        <taxon>Arthrobacter</taxon>
    </lineage>
</organism>
<dbReference type="GO" id="GO:0009977">
    <property type="term" value="F:proton motive force dependent protein transmembrane transporter activity"/>
    <property type="evidence" value="ECO:0007669"/>
    <property type="project" value="TreeGrafter"/>
</dbReference>
<evidence type="ECO:0000256" key="7">
    <source>
        <dbReference type="HAMAP-Rule" id="MF_00902"/>
    </source>
</evidence>
<dbReference type="GO" id="GO:0033281">
    <property type="term" value="C:TAT protein transport complex"/>
    <property type="evidence" value="ECO:0007669"/>
    <property type="project" value="UniProtKB-UniRule"/>
</dbReference>
<dbReference type="PRINTS" id="PR01840">
    <property type="entry name" value="TATCFAMILY"/>
</dbReference>
<accession>A0A3N0CKA0</accession>
<feature type="transmembrane region" description="Helical" evidence="7">
    <location>
        <begin position="32"/>
        <end position="54"/>
    </location>
</feature>
<keyword evidence="3 7" id="KW-0653">Protein transport</keyword>
<feature type="transmembrane region" description="Helical" evidence="7">
    <location>
        <begin position="167"/>
        <end position="191"/>
    </location>
</feature>